<protein>
    <recommendedName>
        <fullName evidence="3">DUF2993 domain-containing protein</fullName>
    </recommendedName>
</protein>
<dbReference type="Proteomes" id="UP000199352">
    <property type="component" value="Unassembled WGS sequence"/>
</dbReference>
<evidence type="ECO:0008006" key="3">
    <source>
        <dbReference type="Google" id="ProtNLM"/>
    </source>
</evidence>
<name>A0A1H9ASF7_9PSEU</name>
<reference evidence="2" key="1">
    <citation type="submission" date="2016-10" db="EMBL/GenBank/DDBJ databases">
        <authorList>
            <person name="Varghese N."/>
            <person name="Submissions S."/>
        </authorList>
    </citation>
    <scope>NUCLEOTIDE SEQUENCE [LARGE SCALE GENOMIC DNA]</scope>
    <source>
        <strain evidence="2">CGMCC 4.3525</strain>
    </source>
</reference>
<dbReference type="OrthoDB" id="3215846at2"/>
<evidence type="ECO:0000313" key="2">
    <source>
        <dbReference type="Proteomes" id="UP000199352"/>
    </source>
</evidence>
<evidence type="ECO:0000313" key="1">
    <source>
        <dbReference type="EMBL" id="SEP79471.1"/>
    </source>
</evidence>
<gene>
    <name evidence="1" type="ORF">SAMN05216188_101512</name>
</gene>
<proteinExistence type="predicted"/>
<accession>A0A1H9ASF7</accession>
<dbReference type="InterPro" id="IPR021373">
    <property type="entry name" value="DUF2993"/>
</dbReference>
<sequence>MTAGFSGQAPARPRPKKKSRRGKFLVITVIVLGVLLVAADFALAAAGEYQIAQRMREKLQLDEDPSVRINGFPFTLQAIRGDYRHVEIRAYGVPIKDEQQGLDLRDLDIEADLLHTRVELADLLAGNVSKATIDTVRGSVRIKALDLNRLANQVTPFDKLSIEPDNRVAAPVPADPKAPKTTAAVKLSGQTNVAGRVVTLTAYGQIALVSGAIQINIDDIELDDASLKQIVPQLRQALAIKIDPGTLPFDATPTAVEVESGSFKLSGEIANVPLVQR</sequence>
<dbReference type="Pfam" id="PF11209">
    <property type="entry name" value="LmeA"/>
    <property type="match status" value="1"/>
</dbReference>
<organism evidence="1 2">
    <name type="scientific">Lentzea xinjiangensis</name>
    <dbReference type="NCBI Taxonomy" id="402600"/>
    <lineage>
        <taxon>Bacteria</taxon>
        <taxon>Bacillati</taxon>
        <taxon>Actinomycetota</taxon>
        <taxon>Actinomycetes</taxon>
        <taxon>Pseudonocardiales</taxon>
        <taxon>Pseudonocardiaceae</taxon>
        <taxon>Lentzea</taxon>
    </lineage>
</organism>
<dbReference type="EMBL" id="FOFR01000001">
    <property type="protein sequence ID" value="SEP79471.1"/>
    <property type="molecule type" value="Genomic_DNA"/>
</dbReference>
<dbReference type="STRING" id="402600.SAMN05216188_101512"/>
<dbReference type="RefSeq" id="WP_089948718.1">
    <property type="nucleotide sequence ID" value="NZ_FOFR01000001.1"/>
</dbReference>
<dbReference type="AlphaFoldDB" id="A0A1H9ASF7"/>
<keyword evidence="2" id="KW-1185">Reference proteome</keyword>